<dbReference type="Gene3D" id="3.40.640.10">
    <property type="entry name" value="Type I PLP-dependent aspartate aminotransferase-like (Major domain)"/>
    <property type="match status" value="1"/>
</dbReference>
<dbReference type="InterPro" id="IPR020578">
    <property type="entry name" value="Aminotrans_V_PyrdxlP_BS"/>
</dbReference>
<comment type="similarity">
    <text evidence="2">Belongs to the class-V pyridoxal-phosphate-dependent aminotransferase family. NifS/IscS subfamily.</text>
</comment>
<evidence type="ECO:0000259" key="8">
    <source>
        <dbReference type="Pfam" id="PF00266"/>
    </source>
</evidence>
<proteinExistence type="inferred from homology"/>
<keyword evidence="10" id="KW-1185">Reference proteome</keyword>
<evidence type="ECO:0000256" key="1">
    <source>
        <dbReference type="ARBA" id="ARBA00001933"/>
    </source>
</evidence>
<dbReference type="RefSeq" id="WP_202779911.1">
    <property type="nucleotide sequence ID" value="NZ_CP065425.1"/>
</dbReference>
<keyword evidence="5" id="KW-0408">Iron</keyword>
<name>A0ABX7E4T0_9BACI</name>
<dbReference type="Gene3D" id="3.90.1150.10">
    <property type="entry name" value="Aspartate Aminotransferase, domain 1"/>
    <property type="match status" value="1"/>
</dbReference>
<dbReference type="InterPro" id="IPR000192">
    <property type="entry name" value="Aminotrans_V_dom"/>
</dbReference>
<evidence type="ECO:0000256" key="3">
    <source>
        <dbReference type="ARBA" id="ARBA00022723"/>
    </source>
</evidence>
<dbReference type="InterPro" id="IPR016454">
    <property type="entry name" value="Cysteine_dSase"/>
</dbReference>
<evidence type="ECO:0000256" key="7">
    <source>
        <dbReference type="RuleBase" id="RU004504"/>
    </source>
</evidence>
<dbReference type="NCBIfam" id="NF002806">
    <property type="entry name" value="PRK02948.1"/>
    <property type="match status" value="1"/>
</dbReference>
<gene>
    <name evidence="9" type="ORF">I5776_07500</name>
</gene>
<evidence type="ECO:0000313" key="9">
    <source>
        <dbReference type="EMBL" id="QQZ10733.1"/>
    </source>
</evidence>
<sequence>MIYFDYSATTPIDEEALEVYQQISSHVFGNTSSLHDIGSEADHILQVCRKELADILDVSAESIYFTSGGTESNLLSIISLAKSHSHLGKHIITSIAEHPSVHSAMTFLEEIGFEISKIPFTADGMIDLFTLQENIREDTILISLQHVNSEIGTIQPIKEVFHMIQGQKIIFHCDCVQSFGKLDMKEVLPYVDCLTISSHKIYGPKGVGAIYINPSNHVKPVFSGFHHENGFRGGTVNLPGIAGFVASTKKALKQEKIKKYQSLRLLFLELINNDHITLYQSTAIECQLPHIIGLGINGIEGQYVMLECNRNGFAISTGNACHVGQQEQSNTMKAMGIQPSKSQEFVRISMGNKTDECNVKALADLLNKIAEENLAYTN</sequence>
<dbReference type="PANTHER" id="PTHR11601">
    <property type="entry name" value="CYSTEINE DESULFURYLASE FAMILY MEMBER"/>
    <property type="match status" value="1"/>
</dbReference>
<dbReference type="Gene3D" id="1.10.260.50">
    <property type="match status" value="1"/>
</dbReference>
<protein>
    <submittedName>
        <fullName evidence="9">IscS subfamily cysteine desulfurase</fullName>
    </submittedName>
</protein>
<dbReference type="PROSITE" id="PS00595">
    <property type="entry name" value="AA_TRANSFER_CLASS_5"/>
    <property type="match status" value="1"/>
</dbReference>
<comment type="cofactor">
    <cofactor evidence="1 7">
        <name>pyridoxal 5'-phosphate</name>
        <dbReference type="ChEBI" id="CHEBI:597326"/>
    </cofactor>
</comment>
<dbReference type="InterPro" id="IPR015422">
    <property type="entry name" value="PyrdxlP-dep_Trfase_small"/>
</dbReference>
<keyword evidence="6" id="KW-0411">Iron-sulfur</keyword>
<evidence type="ECO:0000256" key="5">
    <source>
        <dbReference type="ARBA" id="ARBA00023004"/>
    </source>
</evidence>
<dbReference type="Proteomes" id="UP000595691">
    <property type="component" value="Chromosome"/>
</dbReference>
<dbReference type="InterPro" id="IPR015424">
    <property type="entry name" value="PyrdxlP-dep_Trfase"/>
</dbReference>
<organism evidence="9 10">
    <name type="scientific">Heyndrickxia vini</name>
    <dbReference type="NCBI Taxonomy" id="1476025"/>
    <lineage>
        <taxon>Bacteria</taxon>
        <taxon>Bacillati</taxon>
        <taxon>Bacillota</taxon>
        <taxon>Bacilli</taxon>
        <taxon>Bacillales</taxon>
        <taxon>Bacillaceae</taxon>
        <taxon>Heyndrickxia</taxon>
    </lineage>
</organism>
<evidence type="ECO:0000256" key="6">
    <source>
        <dbReference type="ARBA" id="ARBA00023014"/>
    </source>
</evidence>
<accession>A0ABX7E4T0</accession>
<dbReference type="Pfam" id="PF00266">
    <property type="entry name" value="Aminotran_5"/>
    <property type="match status" value="1"/>
</dbReference>
<dbReference type="InterPro" id="IPR015421">
    <property type="entry name" value="PyrdxlP-dep_Trfase_major"/>
</dbReference>
<reference evidence="9 10" key="1">
    <citation type="submission" date="2020-11" db="EMBL/GenBank/DDBJ databases">
        <title>Taxonomic evaluation of the Bacillus sporothermodurans group of bacteria based on whole genome sequences.</title>
        <authorList>
            <person name="Fiedler G."/>
            <person name="Herbstmann A.-D."/>
            <person name="Doll E."/>
            <person name="Wenning M."/>
            <person name="Brinks E."/>
            <person name="Kabisch J."/>
            <person name="Breitenwieser F."/>
            <person name="Lappann M."/>
            <person name="Boehnlein C."/>
            <person name="Franz C."/>
        </authorList>
    </citation>
    <scope>NUCLEOTIDE SEQUENCE [LARGE SCALE GENOMIC DNA]</scope>
    <source>
        <strain evidence="9 10">JCM 19841</strain>
    </source>
</reference>
<dbReference type="SUPFAM" id="SSF53383">
    <property type="entry name" value="PLP-dependent transferases"/>
    <property type="match status" value="1"/>
</dbReference>
<evidence type="ECO:0000256" key="4">
    <source>
        <dbReference type="ARBA" id="ARBA00022898"/>
    </source>
</evidence>
<evidence type="ECO:0000313" key="10">
    <source>
        <dbReference type="Proteomes" id="UP000595691"/>
    </source>
</evidence>
<keyword evidence="3" id="KW-0479">Metal-binding</keyword>
<dbReference type="EMBL" id="CP065425">
    <property type="protein sequence ID" value="QQZ10733.1"/>
    <property type="molecule type" value="Genomic_DNA"/>
</dbReference>
<dbReference type="PIRSF" id="PIRSF005572">
    <property type="entry name" value="NifS"/>
    <property type="match status" value="1"/>
</dbReference>
<evidence type="ECO:0000256" key="2">
    <source>
        <dbReference type="ARBA" id="ARBA00006490"/>
    </source>
</evidence>
<dbReference type="PANTHER" id="PTHR11601:SF36">
    <property type="entry name" value="CYSTEINE DESULFURASE NIFS-RELATED"/>
    <property type="match status" value="1"/>
</dbReference>
<keyword evidence="4" id="KW-0663">Pyridoxal phosphate</keyword>
<feature type="domain" description="Aminotransferase class V" evidence="8">
    <location>
        <begin position="2"/>
        <end position="362"/>
    </location>
</feature>